<evidence type="ECO:0000313" key="1">
    <source>
        <dbReference type="EMBL" id="KAH0914230.1"/>
    </source>
</evidence>
<protein>
    <submittedName>
        <fullName evidence="1">Uncharacterized protein</fullName>
    </submittedName>
</protein>
<dbReference type="EMBL" id="JAGKQM010000008">
    <property type="protein sequence ID" value="KAH0914230.1"/>
    <property type="molecule type" value="Genomic_DNA"/>
</dbReference>
<organism evidence="1 2">
    <name type="scientific">Brassica napus</name>
    <name type="common">Rape</name>
    <dbReference type="NCBI Taxonomy" id="3708"/>
    <lineage>
        <taxon>Eukaryota</taxon>
        <taxon>Viridiplantae</taxon>
        <taxon>Streptophyta</taxon>
        <taxon>Embryophyta</taxon>
        <taxon>Tracheophyta</taxon>
        <taxon>Spermatophyta</taxon>
        <taxon>Magnoliopsida</taxon>
        <taxon>eudicotyledons</taxon>
        <taxon>Gunneridae</taxon>
        <taxon>Pentapetalae</taxon>
        <taxon>rosids</taxon>
        <taxon>malvids</taxon>
        <taxon>Brassicales</taxon>
        <taxon>Brassicaceae</taxon>
        <taxon>Brassiceae</taxon>
        <taxon>Brassica</taxon>
    </lineage>
</organism>
<dbReference type="Proteomes" id="UP000824890">
    <property type="component" value="Unassembled WGS sequence"/>
</dbReference>
<comment type="caution">
    <text evidence="1">The sequence shown here is derived from an EMBL/GenBank/DDBJ whole genome shotgun (WGS) entry which is preliminary data.</text>
</comment>
<sequence>CSCYIFHHQDIVLRSRQSRLVSSSAPSTFSPVNYFHFSLLTASGNMDLLIIRTMLNDEIQGEVASEPFLSGNRRKETERPTSSVLPTKPRAKKLTACNAIVVSVNLRELKVALETRPSSPREIAECILLEFNMCLFKTFSASCLLFSVIVVYM</sequence>
<accession>A0ABQ8CCT9</accession>
<evidence type="ECO:0000313" key="2">
    <source>
        <dbReference type="Proteomes" id="UP000824890"/>
    </source>
</evidence>
<name>A0ABQ8CCT9_BRANA</name>
<keyword evidence="2" id="KW-1185">Reference proteome</keyword>
<proteinExistence type="predicted"/>
<feature type="non-terminal residue" evidence="1">
    <location>
        <position position="1"/>
    </location>
</feature>
<gene>
    <name evidence="1" type="ORF">HID58_028676</name>
</gene>
<reference evidence="1 2" key="1">
    <citation type="submission" date="2021-05" db="EMBL/GenBank/DDBJ databases">
        <title>Genome Assembly of Synthetic Allotetraploid Brassica napus Reveals Homoeologous Exchanges between Subgenomes.</title>
        <authorList>
            <person name="Davis J.T."/>
        </authorList>
    </citation>
    <scope>NUCLEOTIDE SEQUENCE [LARGE SCALE GENOMIC DNA]</scope>
    <source>
        <strain evidence="2">cv. Da-Ae</strain>
        <tissue evidence="1">Seedling</tissue>
    </source>
</reference>